<dbReference type="AlphaFoldDB" id="A0A2P8H214"/>
<name>A0A2P8H214_9BACL</name>
<dbReference type="RefSeq" id="WP_106533043.1">
    <property type="nucleotide sequence ID" value="NZ_PYAT01000005.1"/>
</dbReference>
<gene>
    <name evidence="1" type="ORF">B0H99_10527</name>
</gene>
<dbReference type="Pfam" id="PF05853">
    <property type="entry name" value="BKACE"/>
    <property type="match status" value="1"/>
</dbReference>
<dbReference type="EMBL" id="PYAT01000005">
    <property type="protein sequence ID" value="PSL40251.1"/>
    <property type="molecule type" value="Genomic_DNA"/>
</dbReference>
<evidence type="ECO:0000313" key="1">
    <source>
        <dbReference type="EMBL" id="PSL40251.1"/>
    </source>
</evidence>
<dbReference type="Proteomes" id="UP000242682">
    <property type="component" value="Unassembled WGS sequence"/>
</dbReference>
<dbReference type="GO" id="GO:0043720">
    <property type="term" value="F:3-keto-5-aminohexanoate cleavage activity"/>
    <property type="evidence" value="ECO:0007669"/>
    <property type="project" value="InterPro"/>
</dbReference>
<proteinExistence type="predicted"/>
<evidence type="ECO:0000313" key="2">
    <source>
        <dbReference type="Proteomes" id="UP000242682"/>
    </source>
</evidence>
<reference evidence="1 2" key="1">
    <citation type="submission" date="2018-03" db="EMBL/GenBank/DDBJ databases">
        <title>Genomic Encyclopedia of Type Strains, Phase III (KMG-III): the genomes of soil and plant-associated and newly described type strains.</title>
        <authorList>
            <person name="Whitman W."/>
        </authorList>
    </citation>
    <scope>NUCLEOTIDE SEQUENCE [LARGE SCALE GENOMIC DNA]</scope>
    <source>
        <strain evidence="1 2">CGMCC 1.12259</strain>
    </source>
</reference>
<dbReference type="PANTHER" id="PTHR37418">
    <property type="entry name" value="3-KETO-5-AMINOHEXANOATE CLEAVAGE ENZYME-RELATED"/>
    <property type="match status" value="1"/>
</dbReference>
<keyword evidence="2" id="KW-1185">Reference proteome</keyword>
<dbReference type="Gene3D" id="3.20.20.70">
    <property type="entry name" value="Aldolase class I"/>
    <property type="match status" value="1"/>
</dbReference>
<organism evidence="1 2">
    <name type="scientific">Planomicrobium soli</name>
    <dbReference type="NCBI Taxonomy" id="1176648"/>
    <lineage>
        <taxon>Bacteria</taxon>
        <taxon>Bacillati</taxon>
        <taxon>Bacillota</taxon>
        <taxon>Bacilli</taxon>
        <taxon>Bacillales</taxon>
        <taxon>Caryophanaceae</taxon>
        <taxon>Planomicrobium</taxon>
    </lineage>
</organism>
<dbReference type="PANTHER" id="PTHR37418:SF1">
    <property type="entry name" value="3-KETO-5-AMINOHEXANOATE CLEAVAGE PROTEIN"/>
    <property type="match status" value="1"/>
</dbReference>
<comment type="caution">
    <text evidence="1">The sequence shown here is derived from an EMBL/GenBank/DDBJ whole genome shotgun (WGS) entry which is preliminary data.</text>
</comment>
<dbReference type="InterPro" id="IPR013785">
    <property type="entry name" value="Aldolase_TIM"/>
</dbReference>
<dbReference type="InterPro" id="IPR008567">
    <property type="entry name" value="BKACE"/>
</dbReference>
<sequence length="236" mass="27215">MVIQVCLNGGRTKQEHARVPITLDEIIKDIHILKNLGVEHFHIHLRDGDGKETFENRLLAPQMQVLRQQFPDIKIGLSTNLFDGMTPEIRLRQINGWRFNPDYVSVNLSEPGSLTLWEVLKNKAIKTEAGIWTMDDAELFTKNKLDEYCERVLIEVFFWKIEEAVYQASRISAFLAKHAHALEQVHHGEEINTWSIADHALKQKHGTRIGLEDTLVSRDAKPAVSNEQLYKELMRL</sequence>
<dbReference type="OrthoDB" id="63399at2"/>
<accession>A0A2P8H214</accession>
<protein>
    <submittedName>
        <fullName evidence="1">Uncharacterized protein (DUF849 family)</fullName>
    </submittedName>
</protein>